<dbReference type="InterPro" id="IPR001849">
    <property type="entry name" value="PH_domain"/>
</dbReference>
<dbReference type="Pfam" id="PF00169">
    <property type="entry name" value="PH"/>
    <property type="match status" value="1"/>
</dbReference>
<feature type="compositionally biased region" description="Polar residues" evidence="1">
    <location>
        <begin position="836"/>
        <end position="858"/>
    </location>
</feature>
<dbReference type="PANTHER" id="PTHR12752">
    <property type="entry name" value="PHOSPHOINOSITOL 3-PHOSPHATE-BINDING PROTEIN"/>
    <property type="match status" value="1"/>
</dbReference>
<dbReference type="GeneID" id="100906010"/>
<reference evidence="4" key="1">
    <citation type="submission" date="2025-08" db="UniProtKB">
        <authorList>
            <consortium name="RefSeq"/>
        </authorList>
    </citation>
    <scope>IDENTIFICATION</scope>
</reference>
<dbReference type="SUPFAM" id="SSF50729">
    <property type="entry name" value="PH domain-like"/>
    <property type="match status" value="1"/>
</dbReference>
<dbReference type="RefSeq" id="XP_028966821.1">
    <property type="nucleotide sequence ID" value="XM_029110988.1"/>
</dbReference>
<dbReference type="CDD" id="cd13248">
    <property type="entry name" value="PH_PEPP1_2_3"/>
    <property type="match status" value="1"/>
</dbReference>
<feature type="domain" description="PH" evidence="2">
    <location>
        <begin position="29"/>
        <end position="128"/>
    </location>
</feature>
<feature type="compositionally biased region" description="Basic and acidic residues" evidence="1">
    <location>
        <begin position="825"/>
        <end position="834"/>
    </location>
</feature>
<accession>A0AAJ7SEX6</accession>
<feature type="region of interest" description="Disordered" evidence="1">
    <location>
        <begin position="269"/>
        <end position="303"/>
    </location>
</feature>
<gene>
    <name evidence="4" type="primary">LOC100906010</name>
</gene>
<protein>
    <submittedName>
        <fullName evidence="4">Pleckstrin homology domain-containing family A member 6-like</fullName>
    </submittedName>
</protein>
<feature type="region of interest" description="Disordered" evidence="1">
    <location>
        <begin position="517"/>
        <end position="554"/>
    </location>
</feature>
<feature type="compositionally biased region" description="Basic and acidic residues" evidence="1">
    <location>
        <begin position="190"/>
        <end position="199"/>
    </location>
</feature>
<feature type="region of interest" description="Disordered" evidence="1">
    <location>
        <begin position="164"/>
        <end position="223"/>
    </location>
</feature>
<dbReference type="InterPro" id="IPR011993">
    <property type="entry name" value="PH-like_dom_sf"/>
</dbReference>
<dbReference type="PANTHER" id="PTHR12752:SF9">
    <property type="entry name" value="KRAMER, ISOFORM I"/>
    <property type="match status" value="1"/>
</dbReference>
<name>A0AAJ7SEX6_9ACAR</name>
<proteinExistence type="predicted"/>
<evidence type="ECO:0000256" key="1">
    <source>
        <dbReference type="SAM" id="MobiDB-lite"/>
    </source>
</evidence>
<feature type="compositionally biased region" description="Low complexity" evidence="1">
    <location>
        <begin position="327"/>
        <end position="347"/>
    </location>
</feature>
<feature type="compositionally biased region" description="Polar residues" evidence="1">
    <location>
        <begin position="660"/>
        <end position="673"/>
    </location>
</feature>
<evidence type="ECO:0000313" key="4">
    <source>
        <dbReference type="RefSeq" id="XP_028966821.1"/>
    </source>
</evidence>
<dbReference type="PROSITE" id="PS50003">
    <property type="entry name" value="PH_DOMAIN"/>
    <property type="match status" value="1"/>
</dbReference>
<dbReference type="Gene3D" id="2.30.29.30">
    <property type="entry name" value="Pleckstrin-homology domain (PH domain)/Phosphotyrosine-binding domain (PTB)"/>
    <property type="match status" value="1"/>
</dbReference>
<dbReference type="SMART" id="SM00233">
    <property type="entry name" value="PH"/>
    <property type="match status" value="1"/>
</dbReference>
<sequence>MNLEFRKSLRRKKTSTVPPPTVERDVNAEISLKGWLSRLEGSPLKHWKKRWCVLAQYALFVYKDEDEQKLLTSVLLPGYNVRVCTSHDRVSHKNAFVAEHSQMKSFYFAADSNAAMCQWRNSMAQAATVQIPPPEHISPPPQAVYERDYGRYLAMTCVTRSPIYANAPPKPKRLSPPNNRPRSADFLNEQDPRRPEPLRPHTSMKMFDPHWGAPAHPRRPKSCLAEPMFSDYRSSPTASSARSKRIDSAPQDIYGSLQAQPQILHPAPIRLSNGRFSSPSTSASSTPPPSFNRHANFHNSSECYTPPQANFSSLAHSLNSLSRPSGHQHIPQQLQHPQQPPSHQYPQTRFQPAPDLSRSTNNVIMSPRSSLRIASPHRKPPTGRTISFASSISGLDEIQPSKLEMFRQLPQPSYSTKSLYDSRDLSLHSSRDLQSLQSLTDSQYSTAPPESSLPSLESNSDVMMVVPSPVQHFTNVPPAQLRMQAAYSPKPEVRSSPPKYSEACLRSELAQRINSISESAASSNSPLKKQESSSQGQHRCSTPTRPENSSRKLLFDKITCSPVKTPLAEKNRPEEPYAYGREDLLKASQIFYSQNGHSQPVGTESRHLNSLDISFQSSSHNSVFEHDREAAPAPMLPIMSQMDRTNYAILKQEIEGSKVLDTNNNTNSRNGFRSASESVSSNNSQNSIIKNLSRPLSPESSPVKELSDADIEKAPRQGTVSAKLAFFEAKTSPEPARPRSTVLNSSANMSKVPDLIDELRETSAKNRVHVNNYVTTASSEDILKTITANKHQRSLSLLEGPTPDVVPTQSPPYYYSDLSLSARSNSRDSLREVAKSSASRKQEANSQEPDPKSPKSQSCENLLKKQSLKLPEITQSASCLLDCEPFYENIGFGCKSSAVKGPEPQSSPAKISFLAASSTQAQKTASVDELNTGSESSQESLPSKSAVIRQFCGLFENSSPVNNSDENVNNNNLYNNNYHHRYDGRSLGPPDLVQSTLNSSADAGEHGNEIFAQIINSIKRPSKIEIPERYVSESDSEADFTAVERLARYHKADTIRRRIAGQSRDQAHRLTVNQVIAKQAKHVSKIVAAQQ</sequence>
<dbReference type="KEGG" id="goe:100906010"/>
<evidence type="ECO:0000259" key="2">
    <source>
        <dbReference type="PROSITE" id="PS50003"/>
    </source>
</evidence>
<feature type="region of interest" description="Disordered" evidence="1">
    <location>
        <begin position="825"/>
        <end position="858"/>
    </location>
</feature>
<feature type="compositionally biased region" description="Low complexity" evidence="1">
    <location>
        <begin position="674"/>
        <end position="693"/>
    </location>
</feature>
<feature type="region of interest" description="Disordered" evidence="1">
    <location>
        <begin position="318"/>
        <end position="387"/>
    </location>
</feature>
<dbReference type="InterPro" id="IPR040392">
    <property type="entry name" value="PKHA4-7_PH"/>
</dbReference>
<dbReference type="AlphaFoldDB" id="A0AAJ7SEX6"/>
<evidence type="ECO:0000313" key="3">
    <source>
        <dbReference type="Proteomes" id="UP000694867"/>
    </source>
</evidence>
<feature type="compositionally biased region" description="Polar residues" evidence="1">
    <location>
        <begin position="532"/>
        <end position="547"/>
    </location>
</feature>
<feature type="region of interest" description="Disordered" evidence="1">
    <location>
        <begin position="1"/>
        <end position="22"/>
    </location>
</feature>
<feature type="region of interest" description="Disordered" evidence="1">
    <location>
        <begin position="660"/>
        <end position="706"/>
    </location>
</feature>
<keyword evidence="3" id="KW-1185">Reference proteome</keyword>
<organism evidence="3 4">
    <name type="scientific">Galendromus occidentalis</name>
    <name type="common">western predatory mite</name>
    <dbReference type="NCBI Taxonomy" id="34638"/>
    <lineage>
        <taxon>Eukaryota</taxon>
        <taxon>Metazoa</taxon>
        <taxon>Ecdysozoa</taxon>
        <taxon>Arthropoda</taxon>
        <taxon>Chelicerata</taxon>
        <taxon>Arachnida</taxon>
        <taxon>Acari</taxon>
        <taxon>Parasitiformes</taxon>
        <taxon>Mesostigmata</taxon>
        <taxon>Gamasina</taxon>
        <taxon>Phytoseioidea</taxon>
        <taxon>Phytoseiidae</taxon>
        <taxon>Typhlodrominae</taxon>
        <taxon>Galendromus</taxon>
    </lineage>
</organism>
<feature type="compositionally biased region" description="Polar residues" evidence="1">
    <location>
        <begin position="357"/>
        <end position="369"/>
    </location>
</feature>
<dbReference type="Proteomes" id="UP000694867">
    <property type="component" value="Unplaced"/>
</dbReference>